<dbReference type="OMA" id="DCWWRGI"/>
<dbReference type="AlphaFoldDB" id="V4TVL9"/>
<gene>
    <name evidence="2" type="ORF">CICLE_v10023940mg</name>
</gene>
<evidence type="ECO:0000259" key="1">
    <source>
        <dbReference type="SMART" id="SM00743"/>
    </source>
</evidence>
<reference evidence="2 3" key="1">
    <citation type="submission" date="2013-10" db="EMBL/GenBank/DDBJ databases">
        <authorList>
            <consortium name="International Citrus Genome Consortium"/>
            <person name="Jenkins J."/>
            <person name="Schmutz J."/>
            <person name="Prochnik S."/>
            <person name="Rokhsar D."/>
            <person name="Gmitter F."/>
            <person name="Ollitrault P."/>
            <person name="Machado M."/>
            <person name="Talon M."/>
            <person name="Wincker P."/>
            <person name="Jaillon O."/>
            <person name="Morgante M."/>
        </authorList>
    </citation>
    <scope>NUCLEOTIDE SEQUENCE</scope>
    <source>
        <strain evidence="3">cv. Clemenules</strain>
    </source>
</reference>
<dbReference type="PANTHER" id="PTHR31917:SF148">
    <property type="entry name" value="DUF724 DOMAIN-CONTAINING PROTEIN 2"/>
    <property type="match status" value="1"/>
</dbReference>
<dbReference type="KEGG" id="cic:CICLE_v10023940mg"/>
<keyword evidence="3" id="KW-1185">Reference proteome</keyword>
<dbReference type="CDD" id="cd20406">
    <property type="entry name" value="Tudor_Agenet_AtDUF_rpt2_4"/>
    <property type="match status" value="1"/>
</dbReference>
<organism evidence="2 3">
    <name type="scientific">Citrus clementina</name>
    <name type="common">Clementine</name>
    <name type="synonym">Citrus deliciosa x Citrus sinensis</name>
    <dbReference type="NCBI Taxonomy" id="85681"/>
    <lineage>
        <taxon>Eukaryota</taxon>
        <taxon>Viridiplantae</taxon>
        <taxon>Streptophyta</taxon>
        <taxon>Embryophyta</taxon>
        <taxon>Tracheophyta</taxon>
        <taxon>Spermatophyta</taxon>
        <taxon>Magnoliopsida</taxon>
        <taxon>eudicotyledons</taxon>
        <taxon>Gunneridae</taxon>
        <taxon>Pentapetalae</taxon>
        <taxon>rosids</taxon>
        <taxon>malvids</taxon>
        <taxon>Sapindales</taxon>
        <taxon>Rutaceae</taxon>
        <taxon>Aurantioideae</taxon>
        <taxon>Citrus</taxon>
    </lineage>
</organism>
<dbReference type="Pfam" id="PF05641">
    <property type="entry name" value="Agenet"/>
    <property type="match status" value="1"/>
</dbReference>
<dbReference type="SMART" id="SM00743">
    <property type="entry name" value="Agenet"/>
    <property type="match status" value="2"/>
</dbReference>
<accession>V4TVL9</accession>
<dbReference type="EMBL" id="KI536661">
    <property type="protein sequence ID" value="ESR55755.1"/>
    <property type="molecule type" value="Genomic_DNA"/>
</dbReference>
<evidence type="ECO:0000313" key="3">
    <source>
        <dbReference type="Proteomes" id="UP000030687"/>
    </source>
</evidence>
<feature type="domain" description="Agenet" evidence="1">
    <location>
        <begin position="1"/>
        <end position="71"/>
    </location>
</feature>
<name>V4TVL9_CITCL</name>
<dbReference type="InterPro" id="IPR014002">
    <property type="entry name" value="Agenet_dom_plant"/>
</dbReference>
<evidence type="ECO:0000313" key="2">
    <source>
        <dbReference type="EMBL" id="ESR55755.1"/>
    </source>
</evidence>
<dbReference type="PANTHER" id="PTHR31917">
    <property type="entry name" value="AGENET DOMAIN-CONTAINING PROTEIN-RELATED"/>
    <property type="match status" value="1"/>
</dbReference>
<sequence length="145" mass="16791">MANSVKRLVEVCSKEDGFLGSYFEAKLVQRVSKDKFLVEFLTLVSEEEDENEKLREVVDATEVRPCPPEIAVAEFDVMEKVDAYDRDGWWVGRVTGKECGEDKYFVHFDSTGDEFVYPGHLLRVHQEWEDGPWVPSHGRSHQEQH</sequence>
<dbReference type="OrthoDB" id="938602at2759"/>
<dbReference type="Gramene" id="ESR55755">
    <property type="protein sequence ID" value="ESR55755"/>
    <property type="gene ID" value="CICLE_v10023940mg"/>
</dbReference>
<dbReference type="Proteomes" id="UP000030687">
    <property type="component" value="Unassembled WGS sequence"/>
</dbReference>
<dbReference type="CDD" id="cd20405">
    <property type="entry name" value="Tudor_Agenet_AtDUF_rpt1_3"/>
    <property type="match status" value="1"/>
</dbReference>
<protein>
    <recommendedName>
        <fullName evidence="1">Agenet domain-containing protein</fullName>
    </recommendedName>
</protein>
<dbReference type="eggNOG" id="ENOG502S5TM">
    <property type="taxonomic scope" value="Eukaryota"/>
</dbReference>
<dbReference type="InParanoid" id="V4TVL9"/>
<dbReference type="InterPro" id="IPR008395">
    <property type="entry name" value="Agenet-like_dom"/>
</dbReference>
<dbReference type="STRING" id="85681.V4TVL9"/>
<proteinExistence type="predicted"/>
<feature type="domain" description="Agenet" evidence="1">
    <location>
        <begin position="73"/>
        <end position="130"/>
    </location>
</feature>